<name>A0A261V695_9BORD</name>
<dbReference type="RefSeq" id="WP_094808024.1">
    <property type="nucleotide sequence ID" value="NZ_NEVT01000009.1"/>
</dbReference>
<evidence type="ECO:0000313" key="1">
    <source>
        <dbReference type="EMBL" id="OZI69668.1"/>
    </source>
</evidence>
<gene>
    <name evidence="1" type="ORF">CAL24_22905</name>
</gene>
<protein>
    <recommendedName>
        <fullName evidence="3">Glycosyl transferase family 1</fullName>
    </recommendedName>
</protein>
<dbReference type="EMBL" id="NEVT01000009">
    <property type="protein sequence ID" value="OZI69668.1"/>
    <property type="molecule type" value="Genomic_DNA"/>
</dbReference>
<accession>A0A261V695</accession>
<dbReference type="Proteomes" id="UP000215633">
    <property type="component" value="Unassembled WGS sequence"/>
</dbReference>
<keyword evidence="2" id="KW-1185">Reference proteome</keyword>
<evidence type="ECO:0000313" key="2">
    <source>
        <dbReference type="Proteomes" id="UP000215633"/>
    </source>
</evidence>
<comment type="caution">
    <text evidence="1">The sequence shown here is derived from an EMBL/GenBank/DDBJ whole genome shotgun (WGS) entry which is preliminary data.</text>
</comment>
<sequence>MKKLKGFAVSWFFAPYIGSADLDFFKRIKDTNISYTVVQAARDRRDDQVLKYASTDIERIEVKVDHANPRTESARAAFVRAVLDAYARSGEQFDFIISHSNELVSHAAAAEIKKLHPELPWIAYFGDLFVRNPYVTRGFPLAAEDRAIERDTLRQADRVILNNSYQRDLMFTGDLAPLADKAVVIPHCFDPRMYPQTATQSNDKFVFSHLGMLYYIKRTATPVLRAVDRLLEIYPEYHSRFEIRFYGASPGAQDLQQHAAMRNSSHVRFEKPVSYAESLRLMCEADALLLIDGLFSPEEDGLDCNPFFPGKLTDYMGARRPIASVTMPKGPTAEIMARAGNLVADARIDRIAYVLKRYIDKKITPDYSVYNEYTVDKVAPQMESAIRSVLKV</sequence>
<dbReference type="Gene3D" id="3.40.50.2000">
    <property type="entry name" value="Glycogen Phosphorylase B"/>
    <property type="match status" value="1"/>
</dbReference>
<evidence type="ECO:0008006" key="3">
    <source>
        <dbReference type="Google" id="ProtNLM"/>
    </source>
</evidence>
<dbReference type="AlphaFoldDB" id="A0A261V695"/>
<dbReference type="SUPFAM" id="SSF53756">
    <property type="entry name" value="UDP-Glycosyltransferase/glycogen phosphorylase"/>
    <property type="match status" value="1"/>
</dbReference>
<proteinExistence type="predicted"/>
<organism evidence="1 2">
    <name type="scientific">Bordetella genomosp. 2</name>
    <dbReference type="NCBI Taxonomy" id="1983456"/>
    <lineage>
        <taxon>Bacteria</taxon>
        <taxon>Pseudomonadati</taxon>
        <taxon>Pseudomonadota</taxon>
        <taxon>Betaproteobacteria</taxon>
        <taxon>Burkholderiales</taxon>
        <taxon>Alcaligenaceae</taxon>
        <taxon>Bordetella</taxon>
    </lineage>
</organism>
<reference evidence="2" key="1">
    <citation type="submission" date="2017-05" db="EMBL/GenBank/DDBJ databases">
        <title>Complete and WGS of Bordetella genogroups.</title>
        <authorList>
            <person name="Spilker T."/>
            <person name="Lipuma J."/>
        </authorList>
    </citation>
    <scope>NUCLEOTIDE SEQUENCE [LARGE SCALE GENOMIC DNA]</scope>
    <source>
        <strain evidence="2">AU8256</strain>
    </source>
</reference>